<evidence type="ECO:0000256" key="4">
    <source>
        <dbReference type="ARBA" id="ARBA00022827"/>
    </source>
</evidence>
<reference evidence="6 7" key="1">
    <citation type="submission" date="2014-05" db="EMBL/GenBank/DDBJ databases">
        <title>Novel Listeriaceae from food processing environments.</title>
        <authorList>
            <person name="den Bakker H.C."/>
        </authorList>
    </citation>
    <scope>NUCLEOTIDE SEQUENCE [LARGE SCALE GENOMIC DNA]</scope>
    <source>
        <strain evidence="6 7">FSL A5-0281</strain>
    </source>
</reference>
<dbReference type="PANTHER" id="PTHR42913">
    <property type="entry name" value="APOPTOSIS-INDUCING FACTOR 1"/>
    <property type="match status" value="1"/>
</dbReference>
<keyword evidence="3" id="KW-0285">Flavoprotein</keyword>
<evidence type="ECO:0000256" key="3">
    <source>
        <dbReference type="ARBA" id="ARBA00022630"/>
    </source>
</evidence>
<evidence type="ECO:0000256" key="5">
    <source>
        <dbReference type="ARBA" id="ARBA00023002"/>
    </source>
</evidence>
<keyword evidence="4" id="KW-0274">FAD</keyword>
<organism evidence="6 7">
    <name type="scientific">Listeria booriae</name>
    <dbReference type="NCBI Taxonomy" id="1552123"/>
    <lineage>
        <taxon>Bacteria</taxon>
        <taxon>Bacillati</taxon>
        <taxon>Bacillota</taxon>
        <taxon>Bacilli</taxon>
        <taxon>Bacillales</taxon>
        <taxon>Listeriaceae</taxon>
        <taxon>Listeria</taxon>
    </lineage>
</organism>
<evidence type="ECO:0000313" key="7">
    <source>
        <dbReference type="Proteomes" id="UP000029844"/>
    </source>
</evidence>
<comment type="caution">
    <text evidence="6">The sequence shown here is derived from an EMBL/GenBank/DDBJ whole genome shotgun (WGS) entry which is preliminary data.</text>
</comment>
<dbReference type="GO" id="GO:0003955">
    <property type="term" value="F:NAD(P)H dehydrogenase (quinone) activity"/>
    <property type="evidence" value="ECO:0007669"/>
    <property type="project" value="TreeGrafter"/>
</dbReference>
<dbReference type="PRINTS" id="PR00368">
    <property type="entry name" value="FADPNR"/>
</dbReference>
<dbReference type="SUPFAM" id="SSF51905">
    <property type="entry name" value="FAD/NAD(P)-binding domain"/>
    <property type="match status" value="2"/>
</dbReference>
<dbReference type="Proteomes" id="UP000029844">
    <property type="component" value="Unassembled WGS sequence"/>
</dbReference>
<dbReference type="Pfam" id="PF07992">
    <property type="entry name" value="Pyr_redox_2"/>
    <property type="match status" value="1"/>
</dbReference>
<comment type="similarity">
    <text evidence="2">Belongs to the NADH dehydrogenase family.</text>
</comment>
<dbReference type="RefSeq" id="WP_036087133.1">
    <property type="nucleotide sequence ID" value="NZ_CBCSHQ010000013.1"/>
</dbReference>
<gene>
    <name evidence="6" type="ORF">EP57_12590</name>
</gene>
<dbReference type="PANTHER" id="PTHR42913:SF3">
    <property type="entry name" value="64 KDA MITOCHONDRIAL NADH DEHYDROGENASE (EUROFUNG)"/>
    <property type="match status" value="1"/>
</dbReference>
<evidence type="ECO:0000313" key="6">
    <source>
        <dbReference type="EMBL" id="KGL39891.1"/>
    </source>
</evidence>
<dbReference type="AlphaFoldDB" id="A0A099W552"/>
<keyword evidence="5" id="KW-0560">Oxidoreductase</keyword>
<comment type="cofactor">
    <cofactor evidence="1">
        <name>FAD</name>
        <dbReference type="ChEBI" id="CHEBI:57692"/>
    </cofactor>
</comment>
<dbReference type="STRING" id="1552123.EP57_12590"/>
<protein>
    <submittedName>
        <fullName evidence="6">NADH dehydrogenase</fullName>
    </submittedName>
</protein>
<name>A0A099W552_9LIST</name>
<evidence type="ECO:0000256" key="2">
    <source>
        <dbReference type="ARBA" id="ARBA00005272"/>
    </source>
</evidence>
<dbReference type="eggNOG" id="COG1252">
    <property type="taxonomic scope" value="Bacteria"/>
</dbReference>
<dbReference type="InterPro" id="IPR051169">
    <property type="entry name" value="NADH-Q_oxidoreductase"/>
</dbReference>
<dbReference type="EMBL" id="JNFA01000025">
    <property type="protein sequence ID" value="KGL39891.1"/>
    <property type="molecule type" value="Genomic_DNA"/>
</dbReference>
<keyword evidence="7" id="KW-1185">Reference proteome</keyword>
<evidence type="ECO:0000256" key="1">
    <source>
        <dbReference type="ARBA" id="ARBA00001974"/>
    </source>
</evidence>
<dbReference type="GO" id="GO:0019646">
    <property type="term" value="P:aerobic electron transport chain"/>
    <property type="evidence" value="ECO:0007669"/>
    <property type="project" value="TreeGrafter"/>
</dbReference>
<dbReference type="InterPro" id="IPR036188">
    <property type="entry name" value="FAD/NAD-bd_sf"/>
</dbReference>
<dbReference type="OrthoDB" id="9781621at2"/>
<accession>A0A099W552</accession>
<dbReference type="InterPro" id="IPR023753">
    <property type="entry name" value="FAD/NAD-binding_dom"/>
</dbReference>
<dbReference type="GeneID" id="58718188"/>
<dbReference type="Gene3D" id="3.50.50.100">
    <property type="match status" value="1"/>
</dbReference>
<proteinExistence type="inferred from homology"/>
<sequence>MSKPKIVILGAGYGGLKTLRKLQQLNVEADLVLVNKNDYHHETTWLHEAAAGTLDADKLMYPIAKVVNPTKTTFIQDTVKKINKDDKTVTLTGKGDISYDFLLIALGSEAETFGISGLKEYAYTITSIDSVKRIRAQIEGSFAKWKTEQRDELLTIVVGGAGFTGIEFLGELTNRIPELVKKYDVPREKVRIVCMEASPKVLPQFDAKLVDYGVGVLEDRGVEFHVGTPVKEATAAGIKYAKSETEDVEIKAATVIWAAGVRGNSVIEASGFEAGRGRVKVNDDLTVPGNEEILIIGDCSLMINPENDRPYPPTAQIAMQQADIAAANLAKLAKGITGELAPFVYHEKGTVCSIGDNDAIGVVMGRSLKGYPASVMKKVIDDRALFQIGGTGVMMNKGKFKFYK</sequence>